<dbReference type="SUPFAM" id="SSF56784">
    <property type="entry name" value="HAD-like"/>
    <property type="match status" value="1"/>
</dbReference>
<keyword evidence="2 6" id="KW-0479">Metal-binding</keyword>
<dbReference type="InterPro" id="IPR036412">
    <property type="entry name" value="HAD-like_sf"/>
</dbReference>
<evidence type="ECO:0000313" key="8">
    <source>
        <dbReference type="Proteomes" id="UP000249723"/>
    </source>
</evidence>
<evidence type="ECO:0000256" key="3">
    <source>
        <dbReference type="ARBA" id="ARBA00022801"/>
    </source>
</evidence>
<accession>A0A2X0L0E0</accession>
<gene>
    <name evidence="7" type="ORF">BZ3500_MVSOF-1268-A1-R1_CHR9G10380</name>
</gene>
<dbReference type="PIRSF" id="PIRSF031051">
    <property type="entry name" value="PyrdxlP_Pase_PHOSPHO2"/>
    <property type="match status" value="1"/>
</dbReference>
<protein>
    <submittedName>
        <fullName evidence="7">BZ3500_MvSof-1268-A1-R1_Chr9g10380 protein</fullName>
    </submittedName>
</protein>
<comment type="cofactor">
    <cofactor evidence="1 6">
        <name>Mg(2+)</name>
        <dbReference type="ChEBI" id="CHEBI:18420"/>
    </cofactor>
</comment>
<evidence type="ECO:0000256" key="1">
    <source>
        <dbReference type="ARBA" id="ARBA00001946"/>
    </source>
</evidence>
<dbReference type="NCBIfam" id="TIGR01489">
    <property type="entry name" value="DKMTPPase-SF"/>
    <property type="match status" value="1"/>
</dbReference>
<proteinExistence type="predicted"/>
<feature type="binding site" evidence="6">
    <location>
        <position position="195"/>
    </location>
    <ligand>
        <name>Mg(2+)</name>
        <dbReference type="ChEBI" id="CHEBI:18420"/>
    </ligand>
</feature>
<dbReference type="Gene3D" id="3.40.50.1000">
    <property type="entry name" value="HAD superfamily/HAD-like"/>
    <property type="match status" value="1"/>
</dbReference>
<dbReference type="PANTHER" id="PTHR20889:SF12">
    <property type="entry name" value="LP01149P"/>
    <property type="match status" value="1"/>
</dbReference>
<evidence type="ECO:0000256" key="4">
    <source>
        <dbReference type="ARBA" id="ARBA00022842"/>
    </source>
</evidence>
<dbReference type="GO" id="GO:0016791">
    <property type="term" value="F:phosphatase activity"/>
    <property type="evidence" value="ECO:0007669"/>
    <property type="project" value="InterPro"/>
</dbReference>
<organism evidence="7 8">
    <name type="scientific">Microbotryum saponariae</name>
    <dbReference type="NCBI Taxonomy" id="289078"/>
    <lineage>
        <taxon>Eukaryota</taxon>
        <taxon>Fungi</taxon>
        <taxon>Dikarya</taxon>
        <taxon>Basidiomycota</taxon>
        <taxon>Pucciniomycotina</taxon>
        <taxon>Microbotryomycetes</taxon>
        <taxon>Microbotryales</taxon>
        <taxon>Microbotryaceae</taxon>
        <taxon>Microbotryum</taxon>
    </lineage>
</organism>
<feature type="binding site" evidence="6">
    <location>
        <position position="11"/>
    </location>
    <ligand>
        <name>Mg(2+)</name>
        <dbReference type="ChEBI" id="CHEBI:18420"/>
    </ligand>
</feature>
<feature type="binding site" evidence="6">
    <location>
        <position position="13"/>
    </location>
    <ligand>
        <name>Mg(2+)</name>
        <dbReference type="ChEBI" id="CHEBI:18420"/>
    </ligand>
</feature>
<dbReference type="STRING" id="289078.A0A2X0L0E0"/>
<dbReference type="OrthoDB" id="10267182at2759"/>
<evidence type="ECO:0000256" key="5">
    <source>
        <dbReference type="PIRSR" id="PIRSR031051-1"/>
    </source>
</evidence>
<dbReference type="EMBL" id="FMWP01000107">
    <property type="protein sequence ID" value="SCZ99991.1"/>
    <property type="molecule type" value="Genomic_DNA"/>
</dbReference>
<dbReference type="InterPro" id="IPR016965">
    <property type="entry name" value="Pase_PHOSPHO-typ"/>
</dbReference>
<name>A0A2X0L0E0_9BASI</name>
<dbReference type="PANTHER" id="PTHR20889">
    <property type="entry name" value="PHOSPHATASE, ORPHAN 1, 2"/>
    <property type="match status" value="1"/>
</dbReference>
<keyword evidence="3" id="KW-0378">Hydrolase</keyword>
<feature type="active site" description="Nucleophile" evidence="5">
    <location>
        <position position="11"/>
    </location>
</feature>
<keyword evidence="4 6" id="KW-0460">Magnesium</keyword>
<sequence length="253" mass="28971">MVVKNQLVVFDFDWSFADQDTDRYVLEVLDPKLRVSLREHKKTVQWTDNVALHLRKLNEKGATKQQIIESLQGLPVHPAMLRGVQTAKARTESKTRFLCLSNSNSVYIDTILKHHNMENFFEEIITNPAEWKGNLLDLRRRVDPNGPQHGCKVGCSPNMCKEAEMALHTTGAELDAYMARSGGWESYDRVVYVGDGGNDFCPLLRLRKGDVALVRMYRELSRRIISEKETSPLQCTPVPWGGAWEVEKWLLEN</sequence>
<evidence type="ECO:0000313" key="7">
    <source>
        <dbReference type="EMBL" id="SCZ99991.1"/>
    </source>
</evidence>
<keyword evidence="8" id="KW-1185">Reference proteome</keyword>
<evidence type="ECO:0000256" key="2">
    <source>
        <dbReference type="ARBA" id="ARBA00022723"/>
    </source>
</evidence>
<dbReference type="GO" id="GO:0046872">
    <property type="term" value="F:metal ion binding"/>
    <property type="evidence" value="ECO:0007669"/>
    <property type="project" value="UniProtKB-KW"/>
</dbReference>
<dbReference type="Pfam" id="PF06888">
    <property type="entry name" value="Put_Phosphatase"/>
    <property type="match status" value="1"/>
</dbReference>
<dbReference type="Proteomes" id="UP000249723">
    <property type="component" value="Unassembled WGS sequence"/>
</dbReference>
<feature type="active site" description="Proton donor" evidence="5">
    <location>
        <position position="13"/>
    </location>
</feature>
<dbReference type="AlphaFoldDB" id="A0A2X0L0E0"/>
<reference evidence="8" key="1">
    <citation type="submission" date="2016-10" db="EMBL/GenBank/DDBJ databases">
        <authorList>
            <person name="Jeantristanb JTB J.-T."/>
            <person name="Ricardo R."/>
        </authorList>
    </citation>
    <scope>NUCLEOTIDE SEQUENCE [LARGE SCALE GENOMIC DNA]</scope>
</reference>
<dbReference type="InterPro" id="IPR023214">
    <property type="entry name" value="HAD_sf"/>
</dbReference>
<evidence type="ECO:0000256" key="6">
    <source>
        <dbReference type="PIRSR" id="PIRSR031051-3"/>
    </source>
</evidence>
<dbReference type="InterPro" id="IPR006384">
    <property type="entry name" value="HAD_hydro_PyrdxlP_Pase-like"/>
</dbReference>